<dbReference type="GO" id="GO:0016020">
    <property type="term" value="C:membrane"/>
    <property type="evidence" value="ECO:0007669"/>
    <property type="project" value="UniProtKB-SubCell"/>
</dbReference>
<dbReference type="STRING" id="555875.SAMN04488124_2065"/>
<feature type="transmembrane region" description="Helical" evidence="1">
    <location>
        <begin position="145"/>
        <end position="168"/>
    </location>
</feature>
<dbReference type="RefSeq" id="WP_089880234.1">
    <property type="nucleotide sequence ID" value="NZ_FOYS01000003.1"/>
</dbReference>
<organism evidence="2 3">
    <name type="scientific">Halogeometricum limi</name>
    <dbReference type="NCBI Taxonomy" id="555875"/>
    <lineage>
        <taxon>Archaea</taxon>
        <taxon>Methanobacteriati</taxon>
        <taxon>Methanobacteriota</taxon>
        <taxon>Stenosarchaea group</taxon>
        <taxon>Halobacteria</taxon>
        <taxon>Halobacteriales</taxon>
        <taxon>Haloferacaceae</taxon>
        <taxon>Halogeometricum</taxon>
    </lineage>
</organism>
<evidence type="ECO:0000313" key="3">
    <source>
        <dbReference type="Proteomes" id="UP000243250"/>
    </source>
</evidence>
<name>A0A1I6HCW6_9EURY</name>
<protein>
    <submittedName>
        <fullName evidence="2">Thiosulfate dehydrogenase [quinone] large subunit</fullName>
    </submittedName>
</protein>
<evidence type="ECO:0000313" key="2">
    <source>
        <dbReference type="EMBL" id="SFR52214.1"/>
    </source>
</evidence>
<evidence type="ECO:0000256" key="1">
    <source>
        <dbReference type="SAM" id="Phobius"/>
    </source>
</evidence>
<dbReference type="AlphaFoldDB" id="A0A1I6HCW6"/>
<accession>A0A1I6HCW6</accession>
<keyword evidence="1" id="KW-0472">Membrane</keyword>
<keyword evidence="1" id="KW-1133">Transmembrane helix</keyword>
<proteinExistence type="predicted"/>
<keyword evidence="1" id="KW-0812">Transmembrane</keyword>
<dbReference type="Proteomes" id="UP000243250">
    <property type="component" value="Unassembled WGS sequence"/>
</dbReference>
<gene>
    <name evidence="2" type="ORF">SAMN04488124_2065</name>
</gene>
<sequence>MSTRHALDAEIFGRDVTFDYAEGWVAYSILILRVSMGWVLFQGGIVKVLDPTWSAGGFLTNAIPEGNPLGGFWVMLANNYLGLIDPLNAWGLTLTGLALMLGVAVRWSAFWGAVMMLFYWLASLTGGLLQGLPVAHGWVIDDHLVYAFLLFGLGAWGAGRILGVDAYLETTEFVRDNPWLRYVLG</sequence>
<reference evidence="3" key="1">
    <citation type="submission" date="2016-10" db="EMBL/GenBank/DDBJ databases">
        <authorList>
            <person name="Varghese N."/>
            <person name="Submissions S."/>
        </authorList>
    </citation>
    <scope>NUCLEOTIDE SEQUENCE [LARGE SCALE GENOMIC DNA]</scope>
    <source>
        <strain evidence="3">CGMCC 1.8711</strain>
    </source>
</reference>
<feature type="transmembrane region" description="Helical" evidence="1">
    <location>
        <begin position="24"/>
        <end position="41"/>
    </location>
</feature>
<feature type="transmembrane region" description="Helical" evidence="1">
    <location>
        <begin position="117"/>
        <end position="139"/>
    </location>
</feature>
<keyword evidence="3" id="KW-1185">Reference proteome</keyword>
<feature type="transmembrane region" description="Helical" evidence="1">
    <location>
        <begin position="87"/>
        <end position="105"/>
    </location>
</feature>
<dbReference type="OrthoDB" id="199518at2157"/>
<dbReference type="EMBL" id="FOYS01000003">
    <property type="protein sequence ID" value="SFR52214.1"/>
    <property type="molecule type" value="Genomic_DNA"/>
</dbReference>